<evidence type="ECO:0000259" key="3">
    <source>
        <dbReference type="Pfam" id="PF00899"/>
    </source>
</evidence>
<dbReference type="AlphaFoldDB" id="A0A4Y6UXQ4"/>
<evidence type="ECO:0000313" key="5">
    <source>
        <dbReference type="Proteomes" id="UP000316968"/>
    </source>
</evidence>
<dbReference type="InterPro" id="IPR035985">
    <property type="entry name" value="Ubiquitin-activating_enz"/>
</dbReference>
<dbReference type="GO" id="GO:0016779">
    <property type="term" value="F:nucleotidyltransferase activity"/>
    <property type="evidence" value="ECO:0007669"/>
    <property type="project" value="UniProtKB-KW"/>
</dbReference>
<dbReference type="PANTHER" id="PTHR10953:SF102">
    <property type="entry name" value="ADENYLYLTRANSFERASE AND SULFURTRANSFERASE MOCS3"/>
    <property type="match status" value="1"/>
</dbReference>
<keyword evidence="5" id="KW-1185">Reference proteome</keyword>
<feature type="domain" description="THIF-type NAD/FAD binding fold" evidence="3">
    <location>
        <begin position="28"/>
        <end position="264"/>
    </location>
</feature>
<dbReference type="RefSeq" id="WP_141447723.1">
    <property type="nucleotide sequence ID" value="NZ_CP041217.1"/>
</dbReference>
<keyword evidence="4" id="KW-0808">Transferase</keyword>
<dbReference type="CDD" id="cd00757">
    <property type="entry name" value="ThiF_MoeB_HesA_family"/>
    <property type="match status" value="1"/>
</dbReference>
<comment type="similarity">
    <text evidence="1">Belongs to the HesA/MoeB/ThiF family.</text>
</comment>
<dbReference type="OrthoDB" id="9804286at2"/>
<dbReference type="Proteomes" id="UP000316968">
    <property type="component" value="Chromosome"/>
</dbReference>
<dbReference type="Pfam" id="PF00899">
    <property type="entry name" value="ThiF"/>
    <property type="match status" value="1"/>
</dbReference>
<keyword evidence="4" id="KW-0548">Nucleotidyltransferase</keyword>
<name>A0A4Y6UXQ4_SACBS</name>
<evidence type="ECO:0000313" key="4">
    <source>
        <dbReference type="EMBL" id="QDH21176.1"/>
    </source>
</evidence>
<evidence type="ECO:0000256" key="1">
    <source>
        <dbReference type="ARBA" id="ARBA00009919"/>
    </source>
</evidence>
<dbReference type="InterPro" id="IPR000594">
    <property type="entry name" value="ThiF_NAD_FAD-bd"/>
</dbReference>
<dbReference type="Gene3D" id="3.40.50.720">
    <property type="entry name" value="NAD(P)-binding Rossmann-like Domain"/>
    <property type="match status" value="1"/>
</dbReference>
<proteinExistence type="inferred from homology"/>
<gene>
    <name evidence="4" type="ORF">FFV09_10115</name>
</gene>
<dbReference type="SUPFAM" id="SSF69572">
    <property type="entry name" value="Activating enzymes of the ubiquitin-like proteins"/>
    <property type="match status" value="1"/>
</dbReference>
<dbReference type="GO" id="GO:0008146">
    <property type="term" value="F:sulfotransferase activity"/>
    <property type="evidence" value="ECO:0007669"/>
    <property type="project" value="TreeGrafter"/>
</dbReference>
<dbReference type="EMBL" id="CP041217">
    <property type="protein sequence ID" value="QDH21176.1"/>
    <property type="molecule type" value="Genomic_DNA"/>
</dbReference>
<organism evidence="4 5">
    <name type="scientific">Saccharibacillus brassicae</name>
    <dbReference type="NCBI Taxonomy" id="2583377"/>
    <lineage>
        <taxon>Bacteria</taxon>
        <taxon>Bacillati</taxon>
        <taxon>Bacillota</taxon>
        <taxon>Bacilli</taxon>
        <taxon>Bacillales</taxon>
        <taxon>Paenibacillaceae</taxon>
        <taxon>Saccharibacillus</taxon>
    </lineage>
</organism>
<feature type="region of interest" description="Disordered" evidence="2">
    <location>
        <begin position="1"/>
        <end position="24"/>
    </location>
</feature>
<dbReference type="GO" id="GO:0008641">
    <property type="term" value="F:ubiquitin-like modifier activating enzyme activity"/>
    <property type="evidence" value="ECO:0007669"/>
    <property type="project" value="InterPro"/>
</dbReference>
<sequence length="359" mass="39004">MNDDLSKTTEITRNAAAQAGGGADDERYSRQKLFAPIGAEGQRKLSERAVCIVGMGALGTVLANHMVRAGVGKVRMADRDYVERSNLQRQMLYDEEDAERSLPKVVAAESKLKRINSSVEIEAVFADVTPGNIAQLLDGVDLVLDGTDNFRTRFLLNDACYAHGIPFVYGGAVGSRGMSAIFVPGETPCLRCFIPTADSGGETCDTVGVIAPIVDIVASYQAAEALKYLVGDREARRGTLLSIDVWNNRQHELGSVRARPDCPCCGLREYPALAREAETTLSLCGRDSIQIAGHAPFELESWQRRLAPAARSLKANPYLIRAELPGGERIVLFADGRVLVQGTDDPVRARTIYDRYVGD</sequence>
<evidence type="ECO:0000256" key="2">
    <source>
        <dbReference type="SAM" id="MobiDB-lite"/>
    </source>
</evidence>
<reference evidence="4 5" key="1">
    <citation type="submission" date="2019-06" db="EMBL/GenBank/DDBJ databases">
        <title>Saccharibacillus brassicae sp. nov., an endophytic bacterium isolated from Chinese cabbage seeds (Brassica pekinensis).</title>
        <authorList>
            <person name="Jiang L."/>
            <person name="Lee J."/>
            <person name="Kim S.W."/>
        </authorList>
    </citation>
    <scope>NUCLEOTIDE SEQUENCE [LARGE SCALE GENOMIC DNA]</scope>
    <source>
        <strain evidence="5">KCTC 43072 / ATSA2</strain>
    </source>
</reference>
<dbReference type="GO" id="GO:0005829">
    <property type="term" value="C:cytosol"/>
    <property type="evidence" value="ECO:0007669"/>
    <property type="project" value="TreeGrafter"/>
</dbReference>
<dbReference type="InterPro" id="IPR045886">
    <property type="entry name" value="ThiF/MoeB/HesA"/>
</dbReference>
<protein>
    <submittedName>
        <fullName evidence="4">Thiazole biosynthesis adenylyltransferase ThiF</fullName>
    </submittedName>
</protein>
<dbReference type="PANTHER" id="PTHR10953">
    <property type="entry name" value="UBIQUITIN-ACTIVATING ENZYME E1"/>
    <property type="match status" value="1"/>
</dbReference>
<dbReference type="KEGG" id="saca:FFV09_10115"/>
<dbReference type="FunFam" id="3.40.50.720:FF:000080">
    <property type="entry name" value="Thiazole biosynthesis adenylyltransferase ThiF"/>
    <property type="match status" value="1"/>
</dbReference>
<dbReference type="GO" id="GO:0004792">
    <property type="term" value="F:thiosulfate-cyanide sulfurtransferase activity"/>
    <property type="evidence" value="ECO:0007669"/>
    <property type="project" value="TreeGrafter"/>
</dbReference>
<accession>A0A4Y6UXQ4</accession>